<dbReference type="AlphaFoldDB" id="A0A7Z2VTZ5"/>
<evidence type="ECO:0000256" key="2">
    <source>
        <dbReference type="ARBA" id="ARBA00022898"/>
    </source>
</evidence>
<dbReference type="PROSITE" id="PS50949">
    <property type="entry name" value="HTH_GNTR"/>
    <property type="match status" value="1"/>
</dbReference>
<dbReference type="KEGG" id="mfy:HH212_03125"/>
<dbReference type="PANTHER" id="PTHR46577:SF2">
    <property type="entry name" value="TRANSCRIPTIONAL REGULATORY PROTEIN"/>
    <property type="match status" value="1"/>
</dbReference>
<dbReference type="Gene3D" id="3.90.1150.10">
    <property type="entry name" value="Aspartate Aminotransferase, domain 1"/>
    <property type="match status" value="1"/>
</dbReference>
<dbReference type="EMBL" id="CP051685">
    <property type="protein sequence ID" value="QJD99150.1"/>
    <property type="molecule type" value="Genomic_DNA"/>
</dbReference>
<dbReference type="SUPFAM" id="SSF46785">
    <property type="entry name" value="Winged helix' DNA-binding domain"/>
    <property type="match status" value="1"/>
</dbReference>
<organism evidence="8 9">
    <name type="scientific">Massilia forsythiae</name>
    <dbReference type="NCBI Taxonomy" id="2728020"/>
    <lineage>
        <taxon>Bacteria</taxon>
        <taxon>Pseudomonadati</taxon>
        <taxon>Pseudomonadota</taxon>
        <taxon>Betaproteobacteria</taxon>
        <taxon>Burkholderiales</taxon>
        <taxon>Oxalobacteraceae</taxon>
        <taxon>Telluria group</taxon>
        <taxon>Massilia</taxon>
    </lineage>
</organism>
<evidence type="ECO:0000259" key="7">
    <source>
        <dbReference type="PROSITE" id="PS50949"/>
    </source>
</evidence>
<keyword evidence="8" id="KW-0808">Transferase</keyword>
<dbReference type="Pfam" id="PF00392">
    <property type="entry name" value="GntR"/>
    <property type="match status" value="1"/>
</dbReference>
<dbReference type="PANTHER" id="PTHR46577">
    <property type="entry name" value="HTH-TYPE TRANSCRIPTIONAL REGULATORY PROTEIN GABR"/>
    <property type="match status" value="1"/>
</dbReference>
<dbReference type="SUPFAM" id="SSF53383">
    <property type="entry name" value="PLP-dependent transferases"/>
    <property type="match status" value="1"/>
</dbReference>
<dbReference type="CDD" id="cd07377">
    <property type="entry name" value="WHTH_GntR"/>
    <property type="match status" value="1"/>
</dbReference>
<dbReference type="InterPro" id="IPR036388">
    <property type="entry name" value="WH-like_DNA-bd_sf"/>
</dbReference>
<evidence type="ECO:0000256" key="5">
    <source>
        <dbReference type="ARBA" id="ARBA00023163"/>
    </source>
</evidence>
<keyword evidence="3" id="KW-0805">Transcription regulation</keyword>
<dbReference type="RefSeq" id="WP_169434047.1">
    <property type="nucleotide sequence ID" value="NZ_CP051685.1"/>
</dbReference>
<dbReference type="InterPro" id="IPR015424">
    <property type="entry name" value="PyrdxlP-dep_Trfase"/>
</dbReference>
<keyword evidence="5" id="KW-0804">Transcription</keyword>
<dbReference type="SMART" id="SM00345">
    <property type="entry name" value="HTH_GNTR"/>
    <property type="match status" value="1"/>
</dbReference>
<dbReference type="GO" id="GO:0030170">
    <property type="term" value="F:pyridoxal phosphate binding"/>
    <property type="evidence" value="ECO:0007669"/>
    <property type="project" value="InterPro"/>
</dbReference>
<protein>
    <submittedName>
        <fullName evidence="8">PLP-dependent aminotransferase family protein</fullName>
    </submittedName>
</protein>
<proteinExistence type="inferred from homology"/>
<gene>
    <name evidence="8" type="ORF">HH212_03125</name>
</gene>
<keyword evidence="2" id="KW-0663">Pyridoxal phosphate</keyword>
<keyword evidence="8" id="KW-0032">Aminotransferase</keyword>
<dbReference type="GO" id="GO:0008483">
    <property type="term" value="F:transaminase activity"/>
    <property type="evidence" value="ECO:0007669"/>
    <property type="project" value="UniProtKB-KW"/>
</dbReference>
<dbReference type="Proteomes" id="UP000502415">
    <property type="component" value="Chromosome"/>
</dbReference>
<dbReference type="InterPro" id="IPR015421">
    <property type="entry name" value="PyrdxlP-dep_Trfase_major"/>
</dbReference>
<dbReference type="Pfam" id="PF00155">
    <property type="entry name" value="Aminotran_1_2"/>
    <property type="match status" value="1"/>
</dbReference>
<reference evidence="8 9" key="1">
    <citation type="submission" date="2020-04" db="EMBL/GenBank/DDBJ databases">
        <title>Genome sequencing of novel species.</title>
        <authorList>
            <person name="Heo J."/>
            <person name="Kim S.-J."/>
            <person name="Kim J.-S."/>
            <person name="Hong S.-B."/>
            <person name="Kwon S.-W."/>
        </authorList>
    </citation>
    <scope>NUCLEOTIDE SEQUENCE [LARGE SCALE GENOMIC DNA]</scope>
    <source>
        <strain evidence="8 9">GN2-R2</strain>
    </source>
</reference>
<evidence type="ECO:0000313" key="8">
    <source>
        <dbReference type="EMBL" id="QJD99150.1"/>
    </source>
</evidence>
<dbReference type="InterPro" id="IPR036390">
    <property type="entry name" value="WH_DNA-bd_sf"/>
</dbReference>
<dbReference type="GO" id="GO:0003677">
    <property type="term" value="F:DNA binding"/>
    <property type="evidence" value="ECO:0007669"/>
    <property type="project" value="UniProtKB-KW"/>
</dbReference>
<dbReference type="GO" id="GO:0003700">
    <property type="term" value="F:DNA-binding transcription factor activity"/>
    <property type="evidence" value="ECO:0007669"/>
    <property type="project" value="InterPro"/>
</dbReference>
<dbReference type="InterPro" id="IPR004839">
    <property type="entry name" value="Aminotransferase_I/II_large"/>
</dbReference>
<evidence type="ECO:0000256" key="3">
    <source>
        <dbReference type="ARBA" id="ARBA00023015"/>
    </source>
</evidence>
<feature type="domain" description="HTH gntR-type" evidence="7">
    <location>
        <begin position="33"/>
        <end position="101"/>
    </location>
</feature>
<name>A0A7Z2VTZ5_9BURK</name>
<dbReference type="Gene3D" id="1.10.10.10">
    <property type="entry name" value="Winged helix-like DNA-binding domain superfamily/Winged helix DNA-binding domain"/>
    <property type="match status" value="1"/>
</dbReference>
<comment type="similarity">
    <text evidence="1">In the C-terminal section; belongs to the class-I pyridoxal-phosphate-dependent aminotransferase family.</text>
</comment>
<keyword evidence="4" id="KW-0238">DNA-binding</keyword>
<evidence type="ECO:0000313" key="9">
    <source>
        <dbReference type="Proteomes" id="UP000502415"/>
    </source>
</evidence>
<accession>A0A7Z2VTZ5</accession>
<evidence type="ECO:0000256" key="1">
    <source>
        <dbReference type="ARBA" id="ARBA00005384"/>
    </source>
</evidence>
<keyword evidence="9" id="KW-1185">Reference proteome</keyword>
<sequence length="510" mass="54449">MKVTTASDTERSASGKPDTPAWPLLPIDRQRRASLVDQIVSAIADLVNRRILQIGTRMPSVRQFAKVNGVSTFTVVESYDRLLHLGLLSSRRGSGFFVARGAADALPPAATPGAAAPAPAPSTCAAFDSLTSDLYSGQSEALPVGAGWLPPEWYGEGAILDAVRHAMKIPAGRLRGYGHPLGFPALRQRLAATLSEELFAVQPEQVLLTHGATHAFDLVLRTLTRPGDVVLVEDPGYSNLLALVRHHGCEPVGIARGADGLDLDALAALAAQRQPKLMFVNTVLQNPLGTSLSQAQAHRLLGLAEQHDFWLVEDDIYRELAARGEASLAAMDGLRRVIRIGSFSKTLSPALRVGSICASSSLVPELVRIKMLAGLTTSEINERAVFDAIGARIYRRQVERLVQQLDGARARTLECLGEAGLAPLAQPRGGMFVSAGWPQFDAGPGAGPGAGTGAARRSGRAVAEQALRAGILLAPGEFFSLQPPRQAWFRFNVAYAAEPALLDFLRALRR</sequence>
<dbReference type="Gene3D" id="3.40.640.10">
    <property type="entry name" value="Type I PLP-dependent aspartate aminotransferase-like (Major domain)"/>
    <property type="match status" value="1"/>
</dbReference>
<dbReference type="InterPro" id="IPR000524">
    <property type="entry name" value="Tscrpt_reg_HTH_GntR"/>
</dbReference>
<dbReference type="InterPro" id="IPR015422">
    <property type="entry name" value="PyrdxlP-dep_Trfase_small"/>
</dbReference>
<feature type="region of interest" description="Disordered" evidence="6">
    <location>
        <begin position="1"/>
        <end position="24"/>
    </location>
</feature>
<dbReference type="InterPro" id="IPR051446">
    <property type="entry name" value="HTH_trans_reg/aminotransferase"/>
</dbReference>
<dbReference type="CDD" id="cd00609">
    <property type="entry name" value="AAT_like"/>
    <property type="match status" value="1"/>
</dbReference>
<evidence type="ECO:0000256" key="6">
    <source>
        <dbReference type="SAM" id="MobiDB-lite"/>
    </source>
</evidence>
<evidence type="ECO:0000256" key="4">
    <source>
        <dbReference type="ARBA" id="ARBA00023125"/>
    </source>
</evidence>